<dbReference type="SMART" id="SM00397">
    <property type="entry name" value="t_SNARE"/>
    <property type="match status" value="1"/>
</dbReference>
<dbReference type="FunCoup" id="A0A6I9TUJ2">
    <property type="interactions" value="3637"/>
</dbReference>
<dbReference type="GO" id="GO:0005484">
    <property type="term" value="F:SNAP receptor activity"/>
    <property type="evidence" value="ECO:0007669"/>
    <property type="project" value="InterPro"/>
</dbReference>
<dbReference type="GO" id="GO:0031201">
    <property type="term" value="C:SNARE complex"/>
    <property type="evidence" value="ECO:0007669"/>
    <property type="project" value="TreeGrafter"/>
</dbReference>
<dbReference type="InterPro" id="IPR045242">
    <property type="entry name" value="Syntaxin"/>
</dbReference>
<dbReference type="KEGG" id="sind:105167062"/>
<keyword evidence="2" id="KW-0653">Protein transport</keyword>
<evidence type="ECO:0000313" key="7">
    <source>
        <dbReference type="RefSeq" id="XP_011084925.1"/>
    </source>
</evidence>
<evidence type="ECO:0000256" key="2">
    <source>
        <dbReference type="ARBA" id="ARBA00022927"/>
    </source>
</evidence>
<comment type="similarity">
    <text evidence="1">Belongs to the syntaxin family.</text>
</comment>
<dbReference type="Pfam" id="PF11416">
    <property type="entry name" value="Syntaxin-5_N"/>
    <property type="match status" value="1"/>
</dbReference>
<evidence type="ECO:0000259" key="5">
    <source>
        <dbReference type="PROSITE" id="PS50192"/>
    </source>
</evidence>
<dbReference type="InterPro" id="IPR006012">
    <property type="entry name" value="Syntaxin/epimorphin_CS"/>
</dbReference>
<dbReference type="OrthoDB" id="421009at2759"/>
<dbReference type="InParanoid" id="A0A6I9TUJ2"/>
<name>A0A6I9TUJ2_SESIN</name>
<sequence>MAAAATFRDRTSEFVSLSNTLRRVAGNALPPPQSQSNDPISVSPDRSEFNKKASRIGLHIHQTSQKIDRLSNLTKRSSIFDDRSKENEELTALIKNDITGLNVAISDLQTLQNMEIADGNYSGDRVVHLTTVCDDLKNRLMNVTKHFQDVLTTRTKNIKAHENRKQLFSTVVSRENPLKEPPNSVTEPPPWSSLAERNLQSSVSLGNGIQIGNQLRRRMGTDGTPSPHMEASMLQQVVPQQESISRGRTVALQSVESTISELSGIFTHLATMVAHQGELAIRIDDNMDESLANVEGASNALLKYLNRISSNRWLMIKLFLVLILFMFIFIVFVL</sequence>
<dbReference type="PROSITE" id="PS00914">
    <property type="entry name" value="SYNTAXIN"/>
    <property type="match status" value="1"/>
</dbReference>
<accession>A0A6I9TUJ2</accession>
<dbReference type="GO" id="GO:0000139">
    <property type="term" value="C:Golgi membrane"/>
    <property type="evidence" value="ECO:0007669"/>
    <property type="project" value="TreeGrafter"/>
</dbReference>
<dbReference type="GO" id="GO:0006906">
    <property type="term" value="P:vesicle fusion"/>
    <property type="evidence" value="ECO:0007669"/>
    <property type="project" value="TreeGrafter"/>
</dbReference>
<dbReference type="GO" id="GO:0006888">
    <property type="term" value="P:endoplasmic reticulum to Golgi vesicle-mediated transport"/>
    <property type="evidence" value="ECO:0007669"/>
    <property type="project" value="TreeGrafter"/>
</dbReference>
<dbReference type="Pfam" id="PF05739">
    <property type="entry name" value="SNARE"/>
    <property type="match status" value="1"/>
</dbReference>
<dbReference type="InterPro" id="IPR010989">
    <property type="entry name" value="SNARE"/>
</dbReference>
<dbReference type="SUPFAM" id="SSF47661">
    <property type="entry name" value="t-snare proteins"/>
    <property type="match status" value="1"/>
</dbReference>
<dbReference type="PANTHER" id="PTHR19957:SF228">
    <property type="entry name" value="SYNTAXIN-31"/>
    <property type="match status" value="1"/>
</dbReference>
<dbReference type="AlphaFoldDB" id="A0A6I9TUJ2"/>
<evidence type="ECO:0000256" key="4">
    <source>
        <dbReference type="SAM" id="Phobius"/>
    </source>
</evidence>
<feature type="domain" description="T-SNARE coiled-coil homology" evidence="5">
    <location>
        <begin position="242"/>
        <end position="304"/>
    </location>
</feature>
<evidence type="ECO:0000256" key="3">
    <source>
        <dbReference type="SAM" id="MobiDB-lite"/>
    </source>
</evidence>
<dbReference type="PROSITE" id="PS50192">
    <property type="entry name" value="T_SNARE"/>
    <property type="match status" value="1"/>
</dbReference>
<dbReference type="RefSeq" id="XP_011084925.1">
    <property type="nucleotide sequence ID" value="XM_011086623.2"/>
</dbReference>
<dbReference type="GO" id="GO:0000149">
    <property type="term" value="F:SNARE binding"/>
    <property type="evidence" value="ECO:0007669"/>
    <property type="project" value="TreeGrafter"/>
</dbReference>
<keyword evidence="2" id="KW-0813">Transport</keyword>
<gene>
    <name evidence="7" type="primary">LOC105167062</name>
</gene>
<feature type="region of interest" description="Disordered" evidence="3">
    <location>
        <begin position="173"/>
        <end position="192"/>
    </location>
</feature>
<dbReference type="InterPro" id="IPR021538">
    <property type="entry name" value="Syntaxin-5_N"/>
</dbReference>
<dbReference type="Gene3D" id="1.20.58.70">
    <property type="match status" value="1"/>
</dbReference>
<dbReference type="GO" id="GO:0048278">
    <property type="term" value="P:vesicle docking"/>
    <property type="evidence" value="ECO:0007669"/>
    <property type="project" value="TreeGrafter"/>
</dbReference>
<keyword evidence="6" id="KW-1185">Reference proteome</keyword>
<dbReference type="GO" id="GO:0006886">
    <property type="term" value="P:intracellular protein transport"/>
    <property type="evidence" value="ECO:0007669"/>
    <property type="project" value="InterPro"/>
</dbReference>
<dbReference type="GeneID" id="105167062"/>
<reference evidence="7" key="1">
    <citation type="submission" date="2025-08" db="UniProtKB">
        <authorList>
            <consortium name="RefSeq"/>
        </authorList>
    </citation>
    <scope>IDENTIFICATION</scope>
</reference>
<feature type="transmembrane region" description="Helical" evidence="4">
    <location>
        <begin position="313"/>
        <end position="333"/>
    </location>
</feature>
<organism evidence="6 7">
    <name type="scientific">Sesamum indicum</name>
    <name type="common">Oriental sesame</name>
    <name type="synonym">Sesamum orientale</name>
    <dbReference type="NCBI Taxonomy" id="4182"/>
    <lineage>
        <taxon>Eukaryota</taxon>
        <taxon>Viridiplantae</taxon>
        <taxon>Streptophyta</taxon>
        <taxon>Embryophyta</taxon>
        <taxon>Tracheophyta</taxon>
        <taxon>Spermatophyta</taxon>
        <taxon>Magnoliopsida</taxon>
        <taxon>eudicotyledons</taxon>
        <taxon>Gunneridae</taxon>
        <taxon>Pentapetalae</taxon>
        <taxon>asterids</taxon>
        <taxon>lamiids</taxon>
        <taxon>Lamiales</taxon>
        <taxon>Pedaliaceae</taxon>
        <taxon>Sesamum</taxon>
    </lineage>
</organism>
<dbReference type="CDD" id="cd15844">
    <property type="entry name" value="SNARE_syntaxin5"/>
    <property type="match status" value="1"/>
</dbReference>
<dbReference type="Proteomes" id="UP000504604">
    <property type="component" value="Linkage group LG7"/>
</dbReference>
<dbReference type="PANTHER" id="PTHR19957">
    <property type="entry name" value="SYNTAXIN"/>
    <property type="match status" value="1"/>
</dbReference>
<keyword evidence="4" id="KW-1133">Transmembrane helix</keyword>
<feature type="region of interest" description="Disordered" evidence="3">
    <location>
        <begin position="26"/>
        <end position="48"/>
    </location>
</feature>
<protein>
    <submittedName>
        <fullName evidence="7">Syntaxin-31 isoform X1</fullName>
    </submittedName>
</protein>
<evidence type="ECO:0000313" key="6">
    <source>
        <dbReference type="Proteomes" id="UP000504604"/>
    </source>
</evidence>
<proteinExistence type="inferred from homology"/>
<evidence type="ECO:0000256" key="1">
    <source>
        <dbReference type="ARBA" id="ARBA00009063"/>
    </source>
</evidence>
<keyword evidence="4" id="KW-0472">Membrane</keyword>
<keyword evidence="4" id="KW-0812">Transmembrane</keyword>
<dbReference type="InterPro" id="IPR000727">
    <property type="entry name" value="T_SNARE_dom"/>
</dbReference>